<dbReference type="Gene3D" id="2.60.120.200">
    <property type="match status" value="1"/>
</dbReference>
<dbReference type="Pfam" id="PF14099">
    <property type="entry name" value="Polysacc_lyase"/>
    <property type="match status" value="1"/>
</dbReference>
<organism evidence="2 3">
    <name type="scientific">Rhizobium setariae</name>
    <dbReference type="NCBI Taxonomy" id="2801340"/>
    <lineage>
        <taxon>Bacteria</taxon>
        <taxon>Pseudomonadati</taxon>
        <taxon>Pseudomonadota</taxon>
        <taxon>Alphaproteobacteria</taxon>
        <taxon>Hyphomicrobiales</taxon>
        <taxon>Rhizobiaceae</taxon>
        <taxon>Rhizobium/Agrobacterium group</taxon>
        <taxon>Rhizobium</taxon>
    </lineage>
</organism>
<evidence type="ECO:0000313" key="3">
    <source>
        <dbReference type="Proteomes" id="UP000633219"/>
    </source>
</evidence>
<keyword evidence="3" id="KW-1185">Reference proteome</keyword>
<feature type="signal peptide" evidence="1">
    <location>
        <begin position="1"/>
        <end position="22"/>
    </location>
</feature>
<dbReference type="GO" id="GO:0016829">
    <property type="term" value="F:lyase activity"/>
    <property type="evidence" value="ECO:0007669"/>
    <property type="project" value="UniProtKB-KW"/>
</dbReference>
<dbReference type="AlphaFoldDB" id="A0A936YQ63"/>
<keyword evidence="1" id="KW-0732">Signal</keyword>
<dbReference type="InterPro" id="IPR025975">
    <property type="entry name" value="Polysacc_lyase"/>
</dbReference>
<dbReference type="Proteomes" id="UP000633219">
    <property type="component" value="Unassembled WGS sequence"/>
</dbReference>
<sequence length="321" mass="34956">MTKTLATVSLLSSLLGTTPATADPLNTTLTDGFDEDSFSAAGGLYYRDNEEQRAGTVEFQSAVTRSGRGALKLTVQPNCAAIRDGCSERAEIWEKTALRVPYDQAVWYGFAVKFADPIPQDDHRYLIAQWKREVGPDAKGDFSPFLAIRLKKGKLFFTVETNYVAGARTGPEDTAATCSDNQAAVWLRPDTNQMRALVATDSNWTPEDGSRFNSCSDKITVIDRGNPLPTPDSGWIDFAVMTKPGPGGDGHIEIFANGKWIKTIKGHIGHSDPGLGKNQYFKFGPYRAAGAGAWSMYYDDFRRSPNCEAVLGDGAACAMIK</sequence>
<feature type="chain" id="PRO_5037275876" evidence="1">
    <location>
        <begin position="23"/>
        <end position="321"/>
    </location>
</feature>
<evidence type="ECO:0000313" key="2">
    <source>
        <dbReference type="EMBL" id="MBL0373638.1"/>
    </source>
</evidence>
<accession>A0A936YQ63</accession>
<evidence type="ECO:0000256" key="1">
    <source>
        <dbReference type="SAM" id="SignalP"/>
    </source>
</evidence>
<comment type="caution">
    <text evidence="2">The sequence shown here is derived from an EMBL/GenBank/DDBJ whole genome shotgun (WGS) entry which is preliminary data.</text>
</comment>
<proteinExistence type="predicted"/>
<dbReference type="RefSeq" id="WP_201660468.1">
    <property type="nucleotide sequence ID" value="NZ_JAEQNC010000009.1"/>
</dbReference>
<protein>
    <submittedName>
        <fullName evidence="2">Polysaccharide lyase</fullName>
    </submittedName>
</protein>
<keyword evidence="2" id="KW-0456">Lyase</keyword>
<gene>
    <name evidence="2" type="ORF">JJB09_16560</name>
</gene>
<reference evidence="2" key="1">
    <citation type="submission" date="2021-01" db="EMBL/GenBank/DDBJ databases">
        <title>Rhizobium sp. strain KVB221 16S ribosomal RNA gene Genome sequencing and assembly.</title>
        <authorList>
            <person name="Kang M."/>
        </authorList>
    </citation>
    <scope>NUCLEOTIDE SEQUENCE</scope>
    <source>
        <strain evidence="2">KVB221</strain>
    </source>
</reference>
<name>A0A936YQ63_9HYPH</name>
<dbReference type="EMBL" id="JAEQNC010000009">
    <property type="protein sequence ID" value="MBL0373638.1"/>
    <property type="molecule type" value="Genomic_DNA"/>
</dbReference>